<protein>
    <submittedName>
        <fullName evidence="1">Uncharacterized protein</fullName>
    </submittedName>
</protein>
<proteinExistence type="predicted"/>
<evidence type="ECO:0000313" key="2">
    <source>
        <dbReference type="Proteomes" id="UP000828390"/>
    </source>
</evidence>
<gene>
    <name evidence="1" type="ORF">DPMN_182384</name>
</gene>
<keyword evidence="2" id="KW-1185">Reference proteome</keyword>
<dbReference type="AlphaFoldDB" id="A0A9D4DFC7"/>
<dbReference type="Proteomes" id="UP000828390">
    <property type="component" value="Unassembled WGS sequence"/>
</dbReference>
<organism evidence="1 2">
    <name type="scientific">Dreissena polymorpha</name>
    <name type="common">Zebra mussel</name>
    <name type="synonym">Mytilus polymorpha</name>
    <dbReference type="NCBI Taxonomy" id="45954"/>
    <lineage>
        <taxon>Eukaryota</taxon>
        <taxon>Metazoa</taxon>
        <taxon>Spiralia</taxon>
        <taxon>Lophotrochozoa</taxon>
        <taxon>Mollusca</taxon>
        <taxon>Bivalvia</taxon>
        <taxon>Autobranchia</taxon>
        <taxon>Heteroconchia</taxon>
        <taxon>Euheterodonta</taxon>
        <taxon>Imparidentia</taxon>
        <taxon>Neoheterodontei</taxon>
        <taxon>Myida</taxon>
        <taxon>Dreissenoidea</taxon>
        <taxon>Dreissenidae</taxon>
        <taxon>Dreissena</taxon>
    </lineage>
</organism>
<comment type="caution">
    <text evidence="1">The sequence shown here is derived from an EMBL/GenBank/DDBJ whole genome shotgun (WGS) entry which is preliminary data.</text>
</comment>
<dbReference type="EMBL" id="JAIWYP010000010">
    <property type="protein sequence ID" value="KAH3747948.1"/>
    <property type="molecule type" value="Genomic_DNA"/>
</dbReference>
<accession>A0A9D4DFC7</accession>
<name>A0A9D4DFC7_DREPO</name>
<reference evidence="1" key="1">
    <citation type="journal article" date="2019" name="bioRxiv">
        <title>The Genome of the Zebra Mussel, Dreissena polymorpha: A Resource for Invasive Species Research.</title>
        <authorList>
            <person name="McCartney M.A."/>
            <person name="Auch B."/>
            <person name="Kono T."/>
            <person name="Mallez S."/>
            <person name="Zhang Y."/>
            <person name="Obille A."/>
            <person name="Becker A."/>
            <person name="Abrahante J.E."/>
            <person name="Garbe J."/>
            <person name="Badalamenti J.P."/>
            <person name="Herman A."/>
            <person name="Mangelson H."/>
            <person name="Liachko I."/>
            <person name="Sullivan S."/>
            <person name="Sone E.D."/>
            <person name="Koren S."/>
            <person name="Silverstein K.A.T."/>
            <person name="Beckman K.B."/>
            <person name="Gohl D.M."/>
        </authorList>
    </citation>
    <scope>NUCLEOTIDE SEQUENCE</scope>
    <source>
        <strain evidence="1">Duluth1</strain>
        <tissue evidence="1">Whole animal</tissue>
    </source>
</reference>
<sequence>MLGLYCTPYIPYGEPLALGLDKTWFTTISAPSRMKRYIGIHLGCGTGHSRIETWFCDEEWSPKSVFNLKDNAVCQNGLRRTGNLSDTRIRYAFAWTMHFICQKKTKQKAKDVEKIRGIKAIWRTLTSATKHNFTIPE</sequence>
<evidence type="ECO:0000313" key="1">
    <source>
        <dbReference type="EMBL" id="KAH3747948.1"/>
    </source>
</evidence>
<reference evidence="1" key="2">
    <citation type="submission" date="2020-11" db="EMBL/GenBank/DDBJ databases">
        <authorList>
            <person name="McCartney M.A."/>
            <person name="Auch B."/>
            <person name="Kono T."/>
            <person name="Mallez S."/>
            <person name="Becker A."/>
            <person name="Gohl D.M."/>
            <person name="Silverstein K.A.T."/>
            <person name="Koren S."/>
            <person name="Bechman K.B."/>
            <person name="Herman A."/>
            <person name="Abrahante J.E."/>
            <person name="Garbe J."/>
        </authorList>
    </citation>
    <scope>NUCLEOTIDE SEQUENCE</scope>
    <source>
        <strain evidence="1">Duluth1</strain>
        <tissue evidence="1">Whole animal</tissue>
    </source>
</reference>